<dbReference type="Proteomes" id="UP000559256">
    <property type="component" value="Unassembled WGS sequence"/>
</dbReference>
<feature type="transmembrane region" description="Helical" evidence="1">
    <location>
        <begin position="73"/>
        <end position="92"/>
    </location>
</feature>
<accession>A0A8H5CJ81</accession>
<keyword evidence="1" id="KW-0472">Membrane</keyword>
<evidence type="ECO:0000313" key="2">
    <source>
        <dbReference type="EMBL" id="KAF5342786.1"/>
    </source>
</evidence>
<proteinExistence type="predicted"/>
<dbReference type="EMBL" id="JAACJM010000156">
    <property type="protein sequence ID" value="KAF5342786.1"/>
    <property type="molecule type" value="Genomic_DNA"/>
</dbReference>
<sequence>MQEFITADSIVVWRALCLWPEKTYYLRDIFGFWIFASACIAIADGFNTVVINIRAAGDASKVDGWQRLDSSSMLVSLSVNFAATTLILVKVWQIRQAWGTTSLGKSVPYRILIILIECGFFFCAVQSFAVISPILAGIYPSIVLLVIQQQSSIDGTNVVIYDITISNPEKDGHGDSNGHNHISVIGFTNQDSDLESGNRNLMAFWSGENLLVGLHGHHGHHGEVSTGGASNKDYAVIKRKRLDRTELSKSRAKVTLRLARTQSL</sequence>
<protein>
    <submittedName>
        <fullName evidence="2">Uncharacterized protein</fullName>
    </submittedName>
</protein>
<keyword evidence="1" id="KW-1133">Transmembrane helix</keyword>
<gene>
    <name evidence="2" type="ORF">D9758_017120</name>
</gene>
<feature type="transmembrane region" description="Helical" evidence="1">
    <location>
        <begin position="30"/>
        <end position="53"/>
    </location>
</feature>
<keyword evidence="3" id="KW-1185">Reference proteome</keyword>
<comment type="caution">
    <text evidence="2">The sequence shown here is derived from an EMBL/GenBank/DDBJ whole genome shotgun (WGS) entry which is preliminary data.</text>
</comment>
<reference evidence="2 3" key="1">
    <citation type="journal article" date="2020" name="ISME J.">
        <title>Uncovering the hidden diversity of litter-decomposition mechanisms in mushroom-forming fungi.</title>
        <authorList>
            <person name="Floudas D."/>
            <person name="Bentzer J."/>
            <person name="Ahren D."/>
            <person name="Johansson T."/>
            <person name="Persson P."/>
            <person name="Tunlid A."/>
        </authorList>
    </citation>
    <scope>NUCLEOTIDE SEQUENCE [LARGE SCALE GENOMIC DNA]</scope>
    <source>
        <strain evidence="2 3">CBS 291.85</strain>
    </source>
</reference>
<dbReference type="AlphaFoldDB" id="A0A8H5CJ81"/>
<keyword evidence="1" id="KW-0812">Transmembrane</keyword>
<evidence type="ECO:0000256" key="1">
    <source>
        <dbReference type="SAM" id="Phobius"/>
    </source>
</evidence>
<feature type="transmembrane region" description="Helical" evidence="1">
    <location>
        <begin position="112"/>
        <end position="139"/>
    </location>
</feature>
<name>A0A8H5CJ81_9AGAR</name>
<dbReference type="OrthoDB" id="2859046at2759"/>
<evidence type="ECO:0000313" key="3">
    <source>
        <dbReference type="Proteomes" id="UP000559256"/>
    </source>
</evidence>
<organism evidence="2 3">
    <name type="scientific">Tetrapyrgos nigripes</name>
    <dbReference type="NCBI Taxonomy" id="182062"/>
    <lineage>
        <taxon>Eukaryota</taxon>
        <taxon>Fungi</taxon>
        <taxon>Dikarya</taxon>
        <taxon>Basidiomycota</taxon>
        <taxon>Agaricomycotina</taxon>
        <taxon>Agaricomycetes</taxon>
        <taxon>Agaricomycetidae</taxon>
        <taxon>Agaricales</taxon>
        <taxon>Marasmiineae</taxon>
        <taxon>Marasmiaceae</taxon>
        <taxon>Tetrapyrgos</taxon>
    </lineage>
</organism>